<dbReference type="Pfam" id="PF00107">
    <property type="entry name" value="ADH_zinc_N"/>
    <property type="match status" value="1"/>
</dbReference>
<keyword evidence="5" id="KW-0560">Oxidoreductase</keyword>
<evidence type="ECO:0000259" key="9">
    <source>
        <dbReference type="Pfam" id="PF08240"/>
    </source>
</evidence>
<reference evidence="10 11" key="1">
    <citation type="submission" date="2017-04" db="EMBL/GenBank/DDBJ databases">
        <title>Comparative genome analysis of Subtercola boreus.</title>
        <authorList>
            <person name="Cho Y.-J."/>
            <person name="Cho A."/>
            <person name="Kim O.-S."/>
            <person name="Lee J.-I."/>
        </authorList>
    </citation>
    <scope>NUCLEOTIDE SEQUENCE [LARGE SCALE GENOMIC DNA]</scope>
    <source>
        <strain evidence="10 11">P27444</strain>
    </source>
</reference>
<evidence type="ECO:0000256" key="7">
    <source>
        <dbReference type="SAM" id="MobiDB-lite"/>
    </source>
</evidence>
<evidence type="ECO:0000313" key="10">
    <source>
        <dbReference type="EMBL" id="RFA07160.1"/>
    </source>
</evidence>
<dbReference type="AlphaFoldDB" id="A0A3E0VCP3"/>
<evidence type="ECO:0000256" key="1">
    <source>
        <dbReference type="ARBA" id="ARBA00001947"/>
    </source>
</evidence>
<dbReference type="GO" id="GO:0003939">
    <property type="term" value="F:L-iditol 2-dehydrogenase (NAD+) activity"/>
    <property type="evidence" value="ECO:0007669"/>
    <property type="project" value="TreeGrafter"/>
</dbReference>
<feature type="domain" description="Alcohol dehydrogenase-like C-terminal" evidence="8">
    <location>
        <begin position="199"/>
        <end position="315"/>
    </location>
</feature>
<feature type="domain" description="Alcohol dehydrogenase-like N-terminal" evidence="9">
    <location>
        <begin position="47"/>
        <end position="161"/>
    </location>
</feature>
<evidence type="ECO:0000256" key="3">
    <source>
        <dbReference type="ARBA" id="ARBA00022723"/>
    </source>
</evidence>
<dbReference type="InterPro" id="IPR002328">
    <property type="entry name" value="ADH_Zn_CS"/>
</dbReference>
<evidence type="ECO:0000256" key="2">
    <source>
        <dbReference type="ARBA" id="ARBA00008072"/>
    </source>
</evidence>
<dbReference type="InterPro" id="IPR013149">
    <property type="entry name" value="ADH-like_C"/>
</dbReference>
<dbReference type="SUPFAM" id="SSF51735">
    <property type="entry name" value="NAD(P)-binding Rossmann-fold domains"/>
    <property type="match status" value="1"/>
</dbReference>
<proteinExistence type="inferred from homology"/>
<keyword evidence="3 6" id="KW-0479">Metal-binding</keyword>
<evidence type="ECO:0000313" key="11">
    <source>
        <dbReference type="Proteomes" id="UP000256709"/>
    </source>
</evidence>
<comment type="similarity">
    <text evidence="2 6">Belongs to the zinc-containing alcohol dehydrogenase family.</text>
</comment>
<dbReference type="InterPro" id="IPR011032">
    <property type="entry name" value="GroES-like_sf"/>
</dbReference>
<dbReference type="InterPro" id="IPR013154">
    <property type="entry name" value="ADH-like_N"/>
</dbReference>
<name>A0A3E0VCP3_9MICO</name>
<gene>
    <name evidence="10" type="ORF">B7R21_16345</name>
</gene>
<dbReference type="EMBL" id="NBXA01000028">
    <property type="protein sequence ID" value="RFA07160.1"/>
    <property type="molecule type" value="Genomic_DNA"/>
</dbReference>
<feature type="region of interest" description="Disordered" evidence="7">
    <location>
        <begin position="1"/>
        <end position="20"/>
    </location>
</feature>
<dbReference type="InterPro" id="IPR036291">
    <property type="entry name" value="NAD(P)-bd_dom_sf"/>
</dbReference>
<keyword evidence="4 6" id="KW-0862">Zinc</keyword>
<accession>A0A3E0VCP3</accession>
<evidence type="ECO:0000259" key="8">
    <source>
        <dbReference type="Pfam" id="PF00107"/>
    </source>
</evidence>
<dbReference type="GO" id="GO:0008270">
    <property type="term" value="F:zinc ion binding"/>
    <property type="evidence" value="ECO:0007669"/>
    <property type="project" value="InterPro"/>
</dbReference>
<dbReference type="PROSITE" id="PS00059">
    <property type="entry name" value="ADH_ZINC"/>
    <property type="match status" value="1"/>
</dbReference>
<comment type="cofactor">
    <cofactor evidence="1 6">
        <name>Zn(2+)</name>
        <dbReference type="ChEBI" id="CHEBI:29105"/>
    </cofactor>
</comment>
<comment type="caution">
    <text evidence="10">The sequence shown here is derived from an EMBL/GenBank/DDBJ whole genome shotgun (WGS) entry which is preliminary data.</text>
</comment>
<dbReference type="Gene3D" id="3.40.50.720">
    <property type="entry name" value="NAD(P)-binding Rossmann-like Domain"/>
    <property type="match status" value="1"/>
</dbReference>
<evidence type="ECO:0000256" key="5">
    <source>
        <dbReference type="ARBA" id="ARBA00023002"/>
    </source>
</evidence>
<sequence length="354" mass="37272">MASTTVTTTTETTTEATSTALPPLMKAWVLHGKEDMRLEERPVPTPGAGEVLLQIGSVGVCGSDKHMFFEGRASSDILRAPVVLGHEFGGTIVGVGEGIDPARLGVRVAVEPLVPDWTSREAREGRYNIDPNQRFFGVPGLDGALQQYLVVPSDNAHAIPDSVSDDAAAMVETISVALNGVEKAALPMGSRVVIVGGGPVGLFVAQLCRAQGVGTIALVEPQESRRNAAAGFGCVTYSDLAEAGGDYDAFIDCTGVASVRHDGCYTVRPGGRAVFIGVGAEDATVPMPAVIEREVSIHGVMRYAFTWPKVIAMLEAGLIEADGLVSRTLRMDDALEAWTRPLATEVKTMVLVGE</sequence>
<protein>
    <submittedName>
        <fullName evidence="10">Sorbitol dehydrogenase</fullName>
    </submittedName>
</protein>
<dbReference type="GO" id="GO:0006062">
    <property type="term" value="P:sorbitol catabolic process"/>
    <property type="evidence" value="ECO:0007669"/>
    <property type="project" value="TreeGrafter"/>
</dbReference>
<dbReference type="RefSeq" id="WP_216364275.1">
    <property type="nucleotide sequence ID" value="NZ_NBXA01000028.1"/>
</dbReference>
<dbReference type="SUPFAM" id="SSF50129">
    <property type="entry name" value="GroES-like"/>
    <property type="match status" value="1"/>
</dbReference>
<organism evidence="10 11">
    <name type="scientific">Subtercola boreus</name>
    <dbReference type="NCBI Taxonomy" id="120213"/>
    <lineage>
        <taxon>Bacteria</taxon>
        <taxon>Bacillati</taxon>
        <taxon>Actinomycetota</taxon>
        <taxon>Actinomycetes</taxon>
        <taxon>Micrococcales</taxon>
        <taxon>Microbacteriaceae</taxon>
        <taxon>Subtercola</taxon>
    </lineage>
</organism>
<dbReference type="Gene3D" id="3.90.180.10">
    <property type="entry name" value="Medium-chain alcohol dehydrogenases, catalytic domain"/>
    <property type="match status" value="1"/>
</dbReference>
<dbReference type="PANTHER" id="PTHR43161">
    <property type="entry name" value="SORBITOL DEHYDROGENASE"/>
    <property type="match status" value="1"/>
</dbReference>
<dbReference type="Pfam" id="PF08240">
    <property type="entry name" value="ADH_N"/>
    <property type="match status" value="1"/>
</dbReference>
<dbReference type="PANTHER" id="PTHR43161:SF25">
    <property type="entry name" value="ALCOHOL DEHYDROGENASE, PUTATIVE (AFU_ORTHOLOGUE AFUA_1G14390)-RELATED"/>
    <property type="match status" value="1"/>
</dbReference>
<evidence type="ECO:0000256" key="6">
    <source>
        <dbReference type="RuleBase" id="RU361277"/>
    </source>
</evidence>
<evidence type="ECO:0000256" key="4">
    <source>
        <dbReference type="ARBA" id="ARBA00022833"/>
    </source>
</evidence>
<dbReference type="Proteomes" id="UP000256709">
    <property type="component" value="Unassembled WGS sequence"/>
</dbReference>